<sequence length="100" mass="11785">MSAELLLDIKLMPRVQKVLVARKSWYGNRKVLGIVAVAWAPNCEEIEEEFAWVSRERKLSDYLFHLLKFEKLFSKEKIRNNGDHWCNNQSWKCTMPVDAS</sequence>
<comment type="caution">
    <text evidence="1">The sequence shown here is derived from an EMBL/GenBank/DDBJ whole genome shotgun (WGS) entry which is preliminary data.</text>
</comment>
<reference evidence="1" key="1">
    <citation type="submission" date="2023-04" db="EMBL/GenBank/DDBJ databases">
        <title>Ambrosiozyma monospora NBRC 1965.</title>
        <authorList>
            <person name="Ichikawa N."/>
            <person name="Sato H."/>
            <person name="Tonouchi N."/>
        </authorList>
    </citation>
    <scope>NUCLEOTIDE SEQUENCE</scope>
    <source>
        <strain evidence="1">NBRC 1965</strain>
    </source>
</reference>
<dbReference type="Proteomes" id="UP001165063">
    <property type="component" value="Unassembled WGS sequence"/>
</dbReference>
<keyword evidence="2" id="KW-1185">Reference proteome</keyword>
<protein>
    <submittedName>
        <fullName evidence="1">Unnamed protein product</fullName>
    </submittedName>
</protein>
<gene>
    <name evidence="1" type="ORF">Amon01_000890700</name>
</gene>
<organism evidence="1 2">
    <name type="scientific">Ambrosiozyma monospora</name>
    <name type="common">Yeast</name>
    <name type="synonym">Endomycopsis monosporus</name>
    <dbReference type="NCBI Taxonomy" id="43982"/>
    <lineage>
        <taxon>Eukaryota</taxon>
        <taxon>Fungi</taxon>
        <taxon>Dikarya</taxon>
        <taxon>Ascomycota</taxon>
        <taxon>Saccharomycotina</taxon>
        <taxon>Pichiomycetes</taxon>
        <taxon>Pichiales</taxon>
        <taxon>Pichiaceae</taxon>
        <taxon>Ambrosiozyma</taxon>
    </lineage>
</organism>
<accession>A0A9W6WEQ5</accession>
<name>A0A9W6WEQ5_AMBMO</name>
<proteinExistence type="predicted"/>
<evidence type="ECO:0000313" key="2">
    <source>
        <dbReference type="Proteomes" id="UP001165063"/>
    </source>
</evidence>
<evidence type="ECO:0000313" key="1">
    <source>
        <dbReference type="EMBL" id="GME67769.1"/>
    </source>
</evidence>
<dbReference type="EMBL" id="BSXU01008966">
    <property type="protein sequence ID" value="GME67769.1"/>
    <property type="molecule type" value="Genomic_DNA"/>
</dbReference>
<dbReference type="AlphaFoldDB" id="A0A9W6WEQ5"/>